<dbReference type="PANTHER" id="PTHR11049:SF24">
    <property type="entry name" value="CYTOSOLIC ACYL COENZYME A THIOESTER HYDROLASE"/>
    <property type="match status" value="1"/>
</dbReference>
<dbReference type="Pfam" id="PF03061">
    <property type="entry name" value="4HBT"/>
    <property type="match status" value="1"/>
</dbReference>
<gene>
    <name evidence="5" type="ORF">SAMN05444380_13015</name>
</gene>
<dbReference type="CDD" id="cd03442">
    <property type="entry name" value="BFIT_BACH"/>
    <property type="match status" value="1"/>
</dbReference>
<dbReference type="GO" id="GO:0005829">
    <property type="term" value="C:cytosol"/>
    <property type="evidence" value="ECO:0007669"/>
    <property type="project" value="TreeGrafter"/>
</dbReference>
<dbReference type="InterPro" id="IPR040170">
    <property type="entry name" value="Cytosol_ACT"/>
</dbReference>
<feature type="domain" description="HotDog ACOT-type" evidence="4">
    <location>
        <begin position="10"/>
        <end position="122"/>
    </location>
</feature>
<dbReference type="InterPro" id="IPR033120">
    <property type="entry name" value="HOTDOG_ACOT"/>
</dbReference>
<dbReference type="Gene3D" id="3.10.129.10">
    <property type="entry name" value="Hotdog Thioesterase"/>
    <property type="match status" value="1"/>
</dbReference>
<dbReference type="GO" id="GO:0009062">
    <property type="term" value="P:fatty acid catabolic process"/>
    <property type="evidence" value="ECO:0007669"/>
    <property type="project" value="TreeGrafter"/>
</dbReference>
<evidence type="ECO:0000313" key="6">
    <source>
        <dbReference type="Proteomes" id="UP000181976"/>
    </source>
</evidence>
<evidence type="ECO:0000259" key="4">
    <source>
        <dbReference type="PROSITE" id="PS51770"/>
    </source>
</evidence>
<proteinExistence type="inferred from homology"/>
<accession>A0A1I2FIM7</accession>
<dbReference type="GO" id="GO:0006637">
    <property type="term" value="P:acyl-CoA metabolic process"/>
    <property type="evidence" value="ECO:0007669"/>
    <property type="project" value="TreeGrafter"/>
</dbReference>
<organism evidence="5 6">
    <name type="scientific">Thermophagus xiamenensis</name>
    <dbReference type="NCBI Taxonomy" id="385682"/>
    <lineage>
        <taxon>Bacteria</taxon>
        <taxon>Pseudomonadati</taxon>
        <taxon>Bacteroidota</taxon>
        <taxon>Bacteroidia</taxon>
        <taxon>Marinilabiliales</taxon>
        <taxon>Marinilabiliaceae</taxon>
        <taxon>Thermophagus</taxon>
    </lineage>
</organism>
<evidence type="ECO:0000313" key="5">
    <source>
        <dbReference type="EMBL" id="SFF05125.1"/>
    </source>
</evidence>
<dbReference type="InterPro" id="IPR029069">
    <property type="entry name" value="HotDog_dom_sf"/>
</dbReference>
<dbReference type="SUPFAM" id="SSF54637">
    <property type="entry name" value="Thioesterase/thiol ester dehydrase-isomerase"/>
    <property type="match status" value="1"/>
</dbReference>
<dbReference type="PANTHER" id="PTHR11049">
    <property type="entry name" value="ACYL COENZYME A THIOESTER HYDROLASE"/>
    <property type="match status" value="1"/>
</dbReference>
<dbReference type="GO" id="GO:0052816">
    <property type="term" value="F:long-chain fatty acyl-CoA hydrolase activity"/>
    <property type="evidence" value="ECO:0007669"/>
    <property type="project" value="TreeGrafter"/>
</dbReference>
<dbReference type="InParanoid" id="A0A1I2FIM7"/>
<evidence type="ECO:0000256" key="1">
    <source>
        <dbReference type="ARBA" id="ARBA00010458"/>
    </source>
</evidence>
<keyword evidence="2 3" id="KW-0378">Hydrolase</keyword>
<reference evidence="5 6" key="1">
    <citation type="submission" date="2016-10" db="EMBL/GenBank/DDBJ databases">
        <authorList>
            <person name="de Groot N.N."/>
        </authorList>
    </citation>
    <scope>NUCLEOTIDE SEQUENCE [LARGE SCALE GENOMIC DNA]</scope>
    <source>
        <strain evidence="5 6">DSM 19012</strain>
    </source>
</reference>
<dbReference type="Proteomes" id="UP000181976">
    <property type="component" value="Unassembled WGS sequence"/>
</dbReference>
<dbReference type="STRING" id="385682.SAMN05444380_13015"/>
<protein>
    <submittedName>
        <fullName evidence="5">Acyl-CoA hydrolase</fullName>
    </submittedName>
</protein>
<name>A0A1I2FIM7_9BACT</name>
<dbReference type="FunCoup" id="A0A1I2FIM7">
    <property type="interactions" value="157"/>
</dbReference>
<comment type="similarity">
    <text evidence="1">Belongs to the acyl coenzyme A hydrolase family.</text>
</comment>
<keyword evidence="6" id="KW-1185">Reference proteome</keyword>
<evidence type="ECO:0000256" key="2">
    <source>
        <dbReference type="ARBA" id="ARBA00022801"/>
    </source>
</evidence>
<dbReference type="AlphaFoldDB" id="A0A1I2FIM7"/>
<dbReference type="OrthoDB" id="9791628at2"/>
<dbReference type="PROSITE" id="PS51770">
    <property type="entry name" value="HOTDOG_ACOT"/>
    <property type="match status" value="1"/>
</dbReference>
<dbReference type="RefSeq" id="WP_010528784.1">
    <property type="nucleotide sequence ID" value="NZ_AFSL01000097.1"/>
</dbReference>
<evidence type="ECO:0000256" key="3">
    <source>
        <dbReference type="PROSITE-ProRule" id="PRU01106"/>
    </source>
</evidence>
<dbReference type="eggNOG" id="COG1607">
    <property type="taxonomic scope" value="Bacteria"/>
</dbReference>
<dbReference type="InterPro" id="IPR006683">
    <property type="entry name" value="Thioestr_dom"/>
</dbReference>
<dbReference type="EMBL" id="FONA01000030">
    <property type="protein sequence ID" value="SFF05125.1"/>
    <property type="molecule type" value="Genomic_DNA"/>
</dbReference>
<sequence>MRKGNIQVYGNAETRLCKMVFPGTLNANETLFGGEIMKWMDETAFICATRATRQKMFTASVEKVEFIAPVKENSIVEMVANVKTAGPVKLEVEVQLFSEPLYADDKTLAAKALFIMVALNERNKVTRLSFHHLTNLFKKKR</sequence>